<dbReference type="PROSITE" id="PS51462">
    <property type="entry name" value="NUDIX"/>
    <property type="match status" value="1"/>
</dbReference>
<keyword evidence="8 10" id="KW-0414">Isoprene biosynthesis</keyword>
<keyword evidence="5 10" id="KW-0479">Metal-binding</keyword>
<dbReference type="InterPro" id="IPR000086">
    <property type="entry name" value="NUDIX_hydrolase_dom"/>
</dbReference>
<evidence type="ECO:0000259" key="11">
    <source>
        <dbReference type="PROSITE" id="PS51462"/>
    </source>
</evidence>
<keyword evidence="13" id="KW-1185">Reference proteome</keyword>
<comment type="cofactor">
    <cofactor evidence="10">
        <name>Mg(2+)</name>
        <dbReference type="ChEBI" id="CHEBI:18420"/>
    </cofactor>
    <text evidence="10">Binds 1 Mg(2+) ion per subunit. The magnesium ion binds only when substrate is bound.</text>
</comment>
<feature type="binding site" evidence="10">
    <location>
        <position position="82"/>
    </location>
    <ligand>
        <name>Mn(2+)</name>
        <dbReference type="ChEBI" id="CHEBI:29035"/>
    </ligand>
</feature>
<evidence type="ECO:0000256" key="4">
    <source>
        <dbReference type="ARBA" id="ARBA00022490"/>
    </source>
</evidence>
<dbReference type="NCBIfam" id="TIGR02150">
    <property type="entry name" value="IPP_isom_1"/>
    <property type="match status" value="1"/>
</dbReference>
<dbReference type="SUPFAM" id="SSF55811">
    <property type="entry name" value="Nudix"/>
    <property type="match status" value="1"/>
</dbReference>
<dbReference type="CDD" id="cd02885">
    <property type="entry name" value="NUDIX_IPP_Isomerase"/>
    <property type="match status" value="1"/>
</dbReference>
<comment type="function">
    <text evidence="10">Catalyzes the 1,3-allylic rearrangement of the homoallylic substrate isopentenyl (IPP) to its highly electrophilic allylic isomer, dimethylallyl diphosphate (DMAPP).</text>
</comment>
<dbReference type="NCBIfam" id="NF002995">
    <property type="entry name" value="PRK03759.1"/>
    <property type="match status" value="1"/>
</dbReference>
<feature type="binding site" evidence="10">
    <location>
        <position position="38"/>
    </location>
    <ligand>
        <name>Mn(2+)</name>
        <dbReference type="ChEBI" id="CHEBI:29035"/>
    </ligand>
</feature>
<comment type="catalytic activity">
    <reaction evidence="10">
        <text>isopentenyl diphosphate = dimethylallyl diphosphate</text>
        <dbReference type="Rhea" id="RHEA:23284"/>
        <dbReference type="ChEBI" id="CHEBI:57623"/>
        <dbReference type="ChEBI" id="CHEBI:128769"/>
        <dbReference type="EC" id="5.3.3.2"/>
    </reaction>
</comment>
<keyword evidence="4 10" id="KW-0963">Cytoplasm</keyword>
<evidence type="ECO:0000256" key="5">
    <source>
        <dbReference type="ARBA" id="ARBA00022723"/>
    </source>
</evidence>
<dbReference type="InterPro" id="IPR015797">
    <property type="entry name" value="NUDIX_hydrolase-like_dom_sf"/>
</dbReference>
<dbReference type="InterPro" id="IPR011876">
    <property type="entry name" value="IsopentenylPP_isomerase_typ1"/>
</dbReference>
<dbReference type="PANTHER" id="PTHR10885:SF0">
    <property type="entry name" value="ISOPENTENYL-DIPHOSPHATE DELTA-ISOMERASE"/>
    <property type="match status" value="1"/>
</dbReference>
<sequence length="210" mass="22850">MSLDPTAASTTTKDGAEVVVLLDEDGSAVGTAPKATVHTDRTPLHLAFSAYVFGSDGHLLLTRRALDKATFPGIWTNSVCGHPAPGEDLADAVHRRARLELGVEVTGVRLLLPDFRYRAEMHGVVENELCPVYAAWLAPGERLRLDPSEVHEATWVGWNEVCEEVRFGLRAVSPWCARQLRLLEARGPDPRRWSEGDAALLPPAARTVGA</sequence>
<gene>
    <name evidence="10 12" type="primary">idi</name>
    <name evidence="12" type="ORF">GCM10009867_28310</name>
</gene>
<dbReference type="HAMAP" id="MF_00202">
    <property type="entry name" value="Idi"/>
    <property type="match status" value="1"/>
</dbReference>
<keyword evidence="7 10" id="KW-0464">Manganese</keyword>
<evidence type="ECO:0000256" key="7">
    <source>
        <dbReference type="ARBA" id="ARBA00023211"/>
    </source>
</evidence>
<keyword evidence="6 10" id="KW-0460">Magnesium</keyword>
<keyword evidence="9 10" id="KW-0413">Isomerase</keyword>
<evidence type="ECO:0000256" key="3">
    <source>
        <dbReference type="ARBA" id="ARBA00012057"/>
    </source>
</evidence>
<dbReference type="Proteomes" id="UP001501326">
    <property type="component" value="Unassembled WGS sequence"/>
</dbReference>
<name>A0ABN3UT03_9MICO</name>
<evidence type="ECO:0000256" key="8">
    <source>
        <dbReference type="ARBA" id="ARBA00023229"/>
    </source>
</evidence>
<evidence type="ECO:0000256" key="9">
    <source>
        <dbReference type="ARBA" id="ARBA00023235"/>
    </source>
</evidence>
<reference evidence="12 13" key="1">
    <citation type="journal article" date="2019" name="Int. J. Syst. Evol. Microbiol.">
        <title>The Global Catalogue of Microorganisms (GCM) 10K type strain sequencing project: providing services to taxonomists for standard genome sequencing and annotation.</title>
        <authorList>
            <consortium name="The Broad Institute Genomics Platform"/>
            <consortium name="The Broad Institute Genome Sequencing Center for Infectious Disease"/>
            <person name="Wu L."/>
            <person name="Ma J."/>
        </authorList>
    </citation>
    <scope>NUCLEOTIDE SEQUENCE [LARGE SCALE GENOMIC DNA]</scope>
    <source>
        <strain evidence="12 13">JCM 16378</strain>
    </source>
</reference>
<comment type="cofactor">
    <cofactor evidence="10">
        <name>Mn(2+)</name>
        <dbReference type="ChEBI" id="CHEBI:29035"/>
    </cofactor>
    <text evidence="10">Binds 1 Mn(2+) ion per subunit.</text>
</comment>
<dbReference type="EMBL" id="BAAARN010000003">
    <property type="protein sequence ID" value="GAA2738171.1"/>
    <property type="molecule type" value="Genomic_DNA"/>
</dbReference>
<comment type="similarity">
    <text evidence="2 10">Belongs to the IPP isomerase type 1 family.</text>
</comment>
<evidence type="ECO:0000256" key="6">
    <source>
        <dbReference type="ARBA" id="ARBA00022842"/>
    </source>
</evidence>
<evidence type="ECO:0000313" key="13">
    <source>
        <dbReference type="Proteomes" id="UP001501326"/>
    </source>
</evidence>
<evidence type="ECO:0000256" key="2">
    <source>
        <dbReference type="ARBA" id="ARBA00007579"/>
    </source>
</evidence>
<comment type="subcellular location">
    <subcellularLocation>
        <location evidence="10">Cytoplasm</location>
    </subcellularLocation>
</comment>
<comment type="caution">
    <text evidence="12">The sequence shown here is derived from an EMBL/GenBank/DDBJ whole genome shotgun (WGS) entry which is preliminary data.</text>
</comment>
<dbReference type="InterPro" id="IPR056375">
    <property type="entry name" value="Idi_bact"/>
</dbReference>
<dbReference type="Gene3D" id="3.90.79.10">
    <property type="entry name" value="Nucleoside Triphosphate Pyrophosphohydrolase"/>
    <property type="match status" value="1"/>
</dbReference>
<feature type="active site" evidence="10">
    <location>
        <position position="128"/>
    </location>
</feature>
<organism evidence="12 13">
    <name type="scientific">Pedococcus aerophilus</name>
    <dbReference type="NCBI Taxonomy" id="436356"/>
    <lineage>
        <taxon>Bacteria</taxon>
        <taxon>Bacillati</taxon>
        <taxon>Actinomycetota</taxon>
        <taxon>Actinomycetes</taxon>
        <taxon>Micrococcales</taxon>
        <taxon>Intrasporangiaceae</taxon>
        <taxon>Pedococcus</taxon>
    </lineage>
</organism>
<proteinExistence type="inferred from homology"/>
<feature type="active site" evidence="10">
    <location>
        <position position="80"/>
    </location>
</feature>
<feature type="domain" description="Nudix hydrolase" evidence="11">
    <location>
        <begin position="43"/>
        <end position="178"/>
    </location>
</feature>
<evidence type="ECO:0000313" key="12">
    <source>
        <dbReference type="EMBL" id="GAA2738171.1"/>
    </source>
</evidence>
<comment type="pathway">
    <text evidence="1 10">Isoprenoid biosynthesis; dimethylallyl diphosphate biosynthesis; dimethylallyl diphosphate from isopentenyl diphosphate: step 1/1.</text>
</comment>
<protein>
    <recommendedName>
        <fullName evidence="3 10">Isopentenyl-diphosphate Delta-isomerase</fullName>
        <shortName evidence="10">IPP isomerase</shortName>
        <ecNumber evidence="3 10">5.3.3.2</ecNumber>
    </recommendedName>
    <alternativeName>
        <fullName evidence="10">IPP:DMAPP isomerase</fullName>
    </alternativeName>
    <alternativeName>
        <fullName evidence="10">Isopentenyl pyrophosphate isomerase</fullName>
    </alternativeName>
</protein>
<evidence type="ECO:0000256" key="10">
    <source>
        <dbReference type="HAMAP-Rule" id="MF_00202"/>
    </source>
</evidence>
<feature type="binding site" evidence="10">
    <location>
        <position position="126"/>
    </location>
    <ligand>
        <name>Mn(2+)</name>
        <dbReference type="ChEBI" id="CHEBI:29035"/>
    </ligand>
</feature>
<accession>A0ABN3UT03</accession>
<dbReference type="EC" id="5.3.3.2" evidence="3 10"/>
<feature type="binding site" evidence="10">
    <location>
        <position position="100"/>
    </location>
    <ligand>
        <name>Mg(2+)</name>
        <dbReference type="ChEBI" id="CHEBI:18420"/>
    </ligand>
</feature>
<evidence type="ECO:0000256" key="1">
    <source>
        <dbReference type="ARBA" id="ARBA00004826"/>
    </source>
</evidence>
<feature type="binding site" evidence="10">
    <location>
        <position position="45"/>
    </location>
    <ligand>
        <name>Mn(2+)</name>
        <dbReference type="ChEBI" id="CHEBI:29035"/>
    </ligand>
</feature>
<dbReference type="PIRSF" id="PIRSF018427">
    <property type="entry name" value="Isopntndiph_ism"/>
    <property type="match status" value="1"/>
</dbReference>
<dbReference type="Pfam" id="PF00293">
    <property type="entry name" value="NUDIX"/>
    <property type="match status" value="1"/>
</dbReference>
<dbReference type="PANTHER" id="PTHR10885">
    <property type="entry name" value="ISOPENTENYL-DIPHOSPHATE DELTA-ISOMERASE"/>
    <property type="match status" value="1"/>
</dbReference>
<dbReference type="RefSeq" id="WP_344194540.1">
    <property type="nucleotide sequence ID" value="NZ_BAAARN010000003.1"/>
</dbReference>
<feature type="binding site" evidence="10">
    <location>
        <position position="128"/>
    </location>
    <ligand>
        <name>Mn(2+)</name>
        <dbReference type="ChEBI" id="CHEBI:29035"/>
    </ligand>
</feature>